<protein>
    <submittedName>
        <fullName evidence="3">BON domain-containing protein</fullName>
    </submittedName>
</protein>
<gene>
    <name evidence="3" type="ORF">C8D86_10357</name>
</gene>
<reference evidence="3 4" key="1">
    <citation type="submission" date="2018-07" db="EMBL/GenBank/DDBJ databases">
        <title>Genomic Encyclopedia of Type Strains, Phase IV (KMG-IV): sequencing the most valuable type-strain genomes for metagenomic binning, comparative biology and taxonomic classification.</title>
        <authorList>
            <person name="Goeker M."/>
        </authorList>
    </citation>
    <scope>NUCLEOTIDE SEQUENCE [LARGE SCALE GENOMIC DNA]</scope>
    <source>
        <strain evidence="3 4">DSM 16500</strain>
    </source>
</reference>
<feature type="domain" description="BON" evidence="2">
    <location>
        <begin position="34"/>
        <end position="102"/>
    </location>
</feature>
<proteinExistence type="predicted"/>
<dbReference type="PANTHER" id="PTHR34606:SF15">
    <property type="entry name" value="BON DOMAIN-CONTAINING PROTEIN"/>
    <property type="match status" value="1"/>
</dbReference>
<organism evidence="3 4">
    <name type="scientific">Aquicella lusitana</name>
    <dbReference type="NCBI Taxonomy" id="254246"/>
    <lineage>
        <taxon>Bacteria</taxon>
        <taxon>Pseudomonadati</taxon>
        <taxon>Pseudomonadota</taxon>
        <taxon>Gammaproteobacteria</taxon>
        <taxon>Legionellales</taxon>
        <taxon>Coxiellaceae</taxon>
        <taxon>Aquicella</taxon>
    </lineage>
</organism>
<name>A0A370GWR7_9COXI</name>
<dbReference type="EMBL" id="QQAX01000003">
    <property type="protein sequence ID" value="RDI48092.1"/>
    <property type="molecule type" value="Genomic_DNA"/>
</dbReference>
<feature type="signal peptide" evidence="1">
    <location>
        <begin position="1"/>
        <end position="23"/>
    </location>
</feature>
<sequence>MEKTKYLKHVILIVLFAFCVSCASTRHPICSSCTDDDITSAVVYKLNNDRCLAYQPIYVSTSERVVTLDGYVSNPNQARTAVSLARSVPNVREVHSTLEIRPYGF</sequence>
<evidence type="ECO:0000313" key="3">
    <source>
        <dbReference type="EMBL" id="RDI48092.1"/>
    </source>
</evidence>
<keyword evidence="1" id="KW-0732">Signal</keyword>
<dbReference type="PROSITE" id="PS50914">
    <property type="entry name" value="BON"/>
    <property type="match status" value="1"/>
</dbReference>
<evidence type="ECO:0000256" key="1">
    <source>
        <dbReference type="SAM" id="SignalP"/>
    </source>
</evidence>
<dbReference type="RefSeq" id="WP_114833571.1">
    <property type="nucleotide sequence ID" value="NZ_LR699114.1"/>
</dbReference>
<dbReference type="InterPro" id="IPR007055">
    <property type="entry name" value="BON_dom"/>
</dbReference>
<evidence type="ECO:0000259" key="2">
    <source>
        <dbReference type="PROSITE" id="PS50914"/>
    </source>
</evidence>
<dbReference type="AlphaFoldDB" id="A0A370GWR7"/>
<dbReference type="Gene3D" id="3.30.1340.30">
    <property type="match status" value="1"/>
</dbReference>
<comment type="caution">
    <text evidence="3">The sequence shown here is derived from an EMBL/GenBank/DDBJ whole genome shotgun (WGS) entry which is preliminary data.</text>
</comment>
<feature type="chain" id="PRO_5016736375" evidence="1">
    <location>
        <begin position="24"/>
        <end position="105"/>
    </location>
</feature>
<accession>A0A370GWR7</accession>
<dbReference type="Pfam" id="PF04972">
    <property type="entry name" value="BON"/>
    <property type="match status" value="1"/>
</dbReference>
<dbReference type="InterPro" id="IPR051686">
    <property type="entry name" value="Lipoprotein_DolP"/>
</dbReference>
<dbReference type="Proteomes" id="UP000254720">
    <property type="component" value="Unassembled WGS sequence"/>
</dbReference>
<keyword evidence="4" id="KW-1185">Reference proteome</keyword>
<dbReference type="PANTHER" id="PTHR34606">
    <property type="entry name" value="BON DOMAIN-CONTAINING PROTEIN"/>
    <property type="match status" value="1"/>
</dbReference>
<evidence type="ECO:0000313" key="4">
    <source>
        <dbReference type="Proteomes" id="UP000254720"/>
    </source>
</evidence>